<evidence type="ECO:0000259" key="11">
    <source>
        <dbReference type="Pfam" id="PF25944"/>
    </source>
</evidence>
<dbReference type="PRINTS" id="PR01490">
    <property type="entry name" value="RTXTOXIND"/>
</dbReference>
<dbReference type="InterPro" id="IPR058625">
    <property type="entry name" value="MdtA-like_BSH"/>
</dbReference>
<dbReference type="Gene3D" id="2.40.420.20">
    <property type="match status" value="1"/>
</dbReference>
<evidence type="ECO:0000259" key="9">
    <source>
        <dbReference type="Pfam" id="PF25876"/>
    </source>
</evidence>
<dbReference type="InterPro" id="IPR058627">
    <property type="entry name" value="MdtA-like_C"/>
</dbReference>
<evidence type="ECO:0000256" key="2">
    <source>
        <dbReference type="ARBA" id="ARBA00009477"/>
    </source>
</evidence>
<dbReference type="GO" id="GO:1990281">
    <property type="term" value="C:efflux pump complex"/>
    <property type="evidence" value="ECO:0007669"/>
    <property type="project" value="TreeGrafter"/>
</dbReference>
<evidence type="ECO:0000313" key="14">
    <source>
        <dbReference type="Proteomes" id="UP001230466"/>
    </source>
</evidence>
<feature type="transmembrane region" description="Helical" evidence="8">
    <location>
        <begin position="7"/>
        <end position="25"/>
    </location>
</feature>
<feature type="domain" description="Multidrug resistance protein MdtA-like barrel-sandwich hybrid" evidence="10">
    <location>
        <begin position="58"/>
        <end position="212"/>
    </location>
</feature>
<dbReference type="Pfam" id="PF25944">
    <property type="entry name" value="Beta-barrel_RND"/>
    <property type="match status" value="1"/>
</dbReference>
<dbReference type="InterPro" id="IPR006143">
    <property type="entry name" value="RND_pump_MFP"/>
</dbReference>
<dbReference type="NCBIfam" id="TIGR01730">
    <property type="entry name" value="RND_mfp"/>
    <property type="match status" value="1"/>
</dbReference>
<dbReference type="Pfam" id="PF25967">
    <property type="entry name" value="RND-MFP_C"/>
    <property type="match status" value="1"/>
</dbReference>
<dbReference type="Proteomes" id="UP001230466">
    <property type="component" value="Unassembled WGS sequence"/>
</dbReference>
<evidence type="ECO:0000256" key="4">
    <source>
        <dbReference type="ARBA" id="ARBA00022475"/>
    </source>
</evidence>
<evidence type="ECO:0000259" key="10">
    <source>
        <dbReference type="Pfam" id="PF25917"/>
    </source>
</evidence>
<keyword evidence="8" id="KW-1133">Transmembrane helix</keyword>
<evidence type="ECO:0000256" key="1">
    <source>
        <dbReference type="ARBA" id="ARBA00004236"/>
    </source>
</evidence>
<keyword evidence="3" id="KW-0813">Transport</keyword>
<evidence type="ECO:0000256" key="8">
    <source>
        <dbReference type="SAM" id="Phobius"/>
    </source>
</evidence>
<dbReference type="Gene3D" id="6.10.140.1990">
    <property type="match status" value="1"/>
</dbReference>
<proteinExistence type="inferred from homology"/>
<dbReference type="GO" id="GO:0019898">
    <property type="term" value="C:extrinsic component of membrane"/>
    <property type="evidence" value="ECO:0007669"/>
    <property type="project" value="InterPro"/>
</dbReference>
<reference evidence="13" key="1">
    <citation type="journal article" date="2023" name="Front. Microbiol.">
        <title>Phylogeography and host specificity of Pasteurellaceae pathogenic to sea-farmed fish in the north-east Atlantic.</title>
        <authorList>
            <person name="Gulla S."/>
            <person name="Colquhoun D.J."/>
            <person name="Olsen A.B."/>
            <person name="Spilsberg B."/>
            <person name="Lagesen K."/>
            <person name="Aakesson C.P."/>
            <person name="Strom S."/>
            <person name="Manji F."/>
            <person name="Birkbeck T.H."/>
            <person name="Nilsen H.K."/>
        </authorList>
    </citation>
    <scope>NUCLEOTIDE SEQUENCE</scope>
    <source>
        <strain evidence="13">VIB1234</strain>
    </source>
</reference>
<sequence length="378" mass="42287">MKFHKKLKHTIILLLLVVVIGFYLLPNNEEPQNIIFPVTLGKIEKRILATGKVQALTKIDVGAQVSGQIKQILVKEGQKVKKGDLLAIIDPQLAETELKLALAELENLRGNLAIKSEQLKQRQMDVERQYTLMQKNATSKQLFETSKHHLSITKAEVRIAQSNLASAQIKVEKSQTQLRYTEIRSPMDTTVVSVTAKSGQTLVTTQQAPILMQLADIETMQIETNISEADVISIKIGAPVSFTLLGKPDNKHYSKLDNIKLIPTANDQKAVYYYATFKVPNPEHKLRIAMTASVSILLDKKENVLTIPLSVLGKMIQPNQYYVTVLQENGNQEQRLITTGLQDNSQVEVVKGLSLKERVVLSTDILSSNNNENEYKIL</sequence>
<name>A0AAQ4M0Y9_9PAST</name>
<protein>
    <submittedName>
        <fullName evidence="13">Efflux RND transporter periplasmic adaptor subunit</fullName>
    </submittedName>
</protein>
<evidence type="ECO:0000256" key="5">
    <source>
        <dbReference type="ARBA" id="ARBA00022519"/>
    </source>
</evidence>
<dbReference type="PANTHER" id="PTHR30469:SF33">
    <property type="entry name" value="SLR1207 PROTEIN"/>
    <property type="match status" value="1"/>
</dbReference>
<dbReference type="Pfam" id="PF25917">
    <property type="entry name" value="BSH_RND"/>
    <property type="match status" value="1"/>
</dbReference>
<evidence type="ECO:0000256" key="7">
    <source>
        <dbReference type="ARBA" id="ARBA00023136"/>
    </source>
</evidence>
<dbReference type="InterPro" id="IPR058624">
    <property type="entry name" value="MdtA-like_HH"/>
</dbReference>
<dbReference type="EMBL" id="JASAYJ010000021">
    <property type="protein sequence ID" value="MDP8187897.1"/>
    <property type="molecule type" value="Genomic_DNA"/>
</dbReference>
<dbReference type="PANTHER" id="PTHR30469">
    <property type="entry name" value="MULTIDRUG RESISTANCE PROTEIN MDTA"/>
    <property type="match status" value="1"/>
</dbReference>
<feature type="domain" description="Multidrug resistance protein MdtA-like beta-barrel" evidence="11">
    <location>
        <begin position="219"/>
        <end position="299"/>
    </location>
</feature>
<comment type="caution">
    <text evidence="13">The sequence shown here is derived from an EMBL/GenBank/DDBJ whole genome shotgun (WGS) entry which is preliminary data.</text>
</comment>
<feature type="domain" description="Multidrug resistance protein MdtA-like C-terminal permuted SH3" evidence="12">
    <location>
        <begin position="303"/>
        <end position="362"/>
    </location>
</feature>
<keyword evidence="4" id="KW-1003">Cell membrane</keyword>
<dbReference type="Pfam" id="PF25876">
    <property type="entry name" value="HH_MFP_RND"/>
    <property type="match status" value="1"/>
</dbReference>
<dbReference type="Gene3D" id="2.40.30.170">
    <property type="match status" value="1"/>
</dbReference>
<keyword evidence="6" id="KW-0175">Coiled coil</keyword>
<dbReference type="GO" id="GO:0030313">
    <property type="term" value="C:cell envelope"/>
    <property type="evidence" value="ECO:0007669"/>
    <property type="project" value="UniProtKB-SubCell"/>
</dbReference>
<dbReference type="SUPFAM" id="SSF111369">
    <property type="entry name" value="HlyD-like secretion proteins"/>
    <property type="match status" value="1"/>
</dbReference>
<comment type="similarity">
    <text evidence="2">Belongs to the membrane fusion protein (MFP) (TC 8.A.1) family.</text>
</comment>
<dbReference type="GO" id="GO:1990195">
    <property type="term" value="C:macrolide transmembrane transporter complex"/>
    <property type="evidence" value="ECO:0007669"/>
    <property type="project" value="InterPro"/>
</dbReference>
<dbReference type="GO" id="GO:0015562">
    <property type="term" value="F:efflux transmembrane transporter activity"/>
    <property type="evidence" value="ECO:0007669"/>
    <property type="project" value="TreeGrafter"/>
</dbReference>
<dbReference type="InterPro" id="IPR058626">
    <property type="entry name" value="MdtA-like_b-barrel"/>
</dbReference>
<keyword evidence="5" id="KW-0997">Cell inner membrane</keyword>
<evidence type="ECO:0000256" key="6">
    <source>
        <dbReference type="ARBA" id="ARBA00023054"/>
    </source>
</evidence>
<accession>A0AAQ4M0Y9</accession>
<dbReference type="GO" id="GO:1990961">
    <property type="term" value="P:xenobiotic detoxification by transmembrane export across the plasma membrane"/>
    <property type="evidence" value="ECO:0007669"/>
    <property type="project" value="InterPro"/>
</dbReference>
<evidence type="ECO:0000313" key="13">
    <source>
        <dbReference type="EMBL" id="MDP8187897.1"/>
    </source>
</evidence>
<dbReference type="Gene3D" id="2.40.50.100">
    <property type="match status" value="1"/>
</dbReference>
<feature type="domain" description="Multidrug resistance protein MdtA-like alpha-helical hairpin" evidence="9">
    <location>
        <begin position="105"/>
        <end position="181"/>
    </location>
</feature>
<comment type="subcellular location">
    <subcellularLocation>
        <location evidence="1">Cell membrane</location>
    </subcellularLocation>
</comment>
<gene>
    <name evidence="13" type="ORF">QJU78_09015</name>
</gene>
<keyword evidence="8" id="KW-0812">Transmembrane</keyword>
<evidence type="ECO:0000256" key="3">
    <source>
        <dbReference type="ARBA" id="ARBA00022448"/>
    </source>
</evidence>
<keyword evidence="7 8" id="KW-0472">Membrane</keyword>
<dbReference type="InterPro" id="IPR030190">
    <property type="entry name" value="MacA_alpha-hairpin_sf"/>
</dbReference>
<dbReference type="AlphaFoldDB" id="A0AAQ4M0Y9"/>
<dbReference type="RefSeq" id="WP_229577193.1">
    <property type="nucleotide sequence ID" value="NZ_JASAVV010000021.1"/>
</dbReference>
<organism evidence="13 14">
    <name type="scientific">Pasteurella atlantica</name>
    <dbReference type="NCBI Taxonomy" id="2827233"/>
    <lineage>
        <taxon>Bacteria</taxon>
        <taxon>Pseudomonadati</taxon>
        <taxon>Pseudomonadota</taxon>
        <taxon>Gammaproteobacteria</taxon>
        <taxon>Pasteurellales</taxon>
        <taxon>Pasteurellaceae</taxon>
        <taxon>Pasteurella</taxon>
    </lineage>
</organism>
<evidence type="ECO:0000259" key="12">
    <source>
        <dbReference type="Pfam" id="PF25967"/>
    </source>
</evidence>